<dbReference type="HOGENOM" id="CLU_046122_0_0_6"/>
<gene>
    <name evidence="2" type="ordered locus">Kkor_1287</name>
</gene>
<evidence type="ECO:0000313" key="2">
    <source>
        <dbReference type="EMBL" id="ACV26703.1"/>
    </source>
</evidence>
<protein>
    <submittedName>
        <fullName evidence="2">Phosphate-selective porin O and P</fullName>
    </submittedName>
</protein>
<evidence type="ECO:0000313" key="3">
    <source>
        <dbReference type="Proteomes" id="UP000001231"/>
    </source>
</evidence>
<reference evidence="2 3" key="1">
    <citation type="journal article" date="2009" name="Stand. Genomic Sci.">
        <title>Complete genome sequence of Kangiella koreensis type strain (SW-125).</title>
        <authorList>
            <person name="Han C."/>
            <person name="Sikorski J."/>
            <person name="Lapidus A."/>
            <person name="Nolan M."/>
            <person name="Glavina Del Rio T."/>
            <person name="Tice H."/>
            <person name="Cheng J.F."/>
            <person name="Lucas S."/>
            <person name="Chen F."/>
            <person name="Copeland A."/>
            <person name="Ivanova N."/>
            <person name="Mavromatis K."/>
            <person name="Ovchinnikova G."/>
            <person name="Pati A."/>
            <person name="Bruce D."/>
            <person name="Goodwin L."/>
            <person name="Pitluck S."/>
            <person name="Chen A."/>
            <person name="Palaniappan K."/>
            <person name="Land M."/>
            <person name="Hauser L."/>
            <person name="Chang Y.J."/>
            <person name="Jeffries C.D."/>
            <person name="Chain P."/>
            <person name="Saunders E."/>
            <person name="Brettin T."/>
            <person name="Goker M."/>
            <person name="Tindall B.J."/>
            <person name="Bristow J."/>
            <person name="Eisen J.A."/>
            <person name="Markowitz V."/>
            <person name="Hugenholtz P."/>
            <person name="Kyrpides N.C."/>
            <person name="Klenk H.P."/>
            <person name="Detter J.C."/>
        </authorList>
    </citation>
    <scope>NUCLEOTIDE SEQUENCE [LARGE SCALE GENOMIC DNA]</scope>
    <source>
        <strain evidence="3">DSM 16069 / KCTC 12182 / SW-125</strain>
    </source>
</reference>
<evidence type="ECO:0000256" key="1">
    <source>
        <dbReference type="SAM" id="SignalP"/>
    </source>
</evidence>
<dbReference type="STRING" id="523791.Kkor_1287"/>
<feature type="signal peptide" evidence="1">
    <location>
        <begin position="1"/>
        <end position="21"/>
    </location>
</feature>
<dbReference type="Gene3D" id="2.40.160.10">
    <property type="entry name" value="Porin"/>
    <property type="match status" value="1"/>
</dbReference>
<dbReference type="OrthoDB" id="106501at2"/>
<dbReference type="AlphaFoldDB" id="C7RBR1"/>
<dbReference type="EMBL" id="CP001707">
    <property type="protein sequence ID" value="ACV26703.1"/>
    <property type="molecule type" value="Genomic_DNA"/>
</dbReference>
<dbReference type="Proteomes" id="UP000001231">
    <property type="component" value="Chromosome"/>
</dbReference>
<dbReference type="InterPro" id="IPR023614">
    <property type="entry name" value="Porin_dom_sf"/>
</dbReference>
<name>C7RBR1_KANKD</name>
<dbReference type="InParanoid" id="C7RBR1"/>
<proteinExistence type="predicted"/>
<feature type="chain" id="PRO_5002981399" evidence="1">
    <location>
        <begin position="22"/>
        <end position="377"/>
    </location>
</feature>
<dbReference type="RefSeq" id="WP_012801217.1">
    <property type="nucleotide sequence ID" value="NC_013166.1"/>
</dbReference>
<accession>C7RBR1</accession>
<keyword evidence="1" id="KW-0732">Signal</keyword>
<keyword evidence="3" id="KW-1185">Reference proteome</keyword>
<dbReference type="eggNOG" id="COG2960">
    <property type="taxonomic scope" value="Bacteria"/>
</dbReference>
<organism evidence="2 3">
    <name type="scientific">Kangiella koreensis (strain DSM 16069 / JCM 12317 / KCTC 12182 / SW-125)</name>
    <dbReference type="NCBI Taxonomy" id="523791"/>
    <lineage>
        <taxon>Bacteria</taxon>
        <taxon>Pseudomonadati</taxon>
        <taxon>Pseudomonadota</taxon>
        <taxon>Gammaproteobacteria</taxon>
        <taxon>Kangiellales</taxon>
        <taxon>Kangiellaceae</taxon>
        <taxon>Kangiella</taxon>
    </lineage>
</organism>
<dbReference type="SUPFAM" id="SSF56935">
    <property type="entry name" value="Porins"/>
    <property type="match status" value="1"/>
</dbReference>
<sequence length="377" mass="42303">MKLGRLTLFFGAGLTILSANAQTNDDEDGRFAFGGYGETTYTRTEDVVDSFKTKFVPIFLVKVSDKLHVEAELEFSIGEDGETETELEYGDIHYFINDQWTFTAGKFLLPFGQFGANLHPSWINKLPSVPGTYGGHGGNGLMSGVIPVLSDTGVAIQFTQPIGKHSKWFIDLYLVNGAREEVEEHSEEAEVGEIDGHGENLFPEIEFEGGSSDNNDNKALGGRVGLAFLPEWEVGYSFYRSKYDASGDLSYNASAFDINWISDYVSVRGEYIRSEADALVEELHEGEYVDELYRIDRSGWYIQGTYSLRQLNIESLNTVEAVVRHSRLKGIDEGERWTYGVNYWLSPSTALKFAFEDTKMFNGDKDTRVFAQFAYGF</sequence>
<dbReference type="KEGG" id="kko:Kkor_1287"/>